<gene>
    <name evidence="2" type="ORF">L211DRAFT_778559</name>
</gene>
<dbReference type="EMBL" id="ML121530">
    <property type="protein sequence ID" value="RPB27860.1"/>
    <property type="molecule type" value="Genomic_DNA"/>
</dbReference>
<keyword evidence="3" id="KW-1185">Reference proteome</keyword>
<feature type="transmembrane region" description="Helical" evidence="1">
    <location>
        <begin position="27"/>
        <end position="50"/>
    </location>
</feature>
<name>A0A3N4LYI0_9PEZI</name>
<dbReference type="Proteomes" id="UP000267821">
    <property type="component" value="Unassembled WGS sequence"/>
</dbReference>
<keyword evidence="1" id="KW-0472">Membrane</keyword>
<reference evidence="2 3" key="1">
    <citation type="journal article" date="2018" name="Nat. Ecol. Evol.">
        <title>Pezizomycetes genomes reveal the molecular basis of ectomycorrhizal truffle lifestyle.</title>
        <authorList>
            <person name="Murat C."/>
            <person name="Payen T."/>
            <person name="Noel B."/>
            <person name="Kuo A."/>
            <person name="Morin E."/>
            <person name="Chen J."/>
            <person name="Kohler A."/>
            <person name="Krizsan K."/>
            <person name="Balestrini R."/>
            <person name="Da Silva C."/>
            <person name="Montanini B."/>
            <person name="Hainaut M."/>
            <person name="Levati E."/>
            <person name="Barry K.W."/>
            <person name="Belfiori B."/>
            <person name="Cichocki N."/>
            <person name="Clum A."/>
            <person name="Dockter R.B."/>
            <person name="Fauchery L."/>
            <person name="Guy J."/>
            <person name="Iotti M."/>
            <person name="Le Tacon F."/>
            <person name="Lindquist E.A."/>
            <person name="Lipzen A."/>
            <person name="Malagnac F."/>
            <person name="Mello A."/>
            <person name="Molinier V."/>
            <person name="Miyauchi S."/>
            <person name="Poulain J."/>
            <person name="Riccioni C."/>
            <person name="Rubini A."/>
            <person name="Sitrit Y."/>
            <person name="Splivallo R."/>
            <person name="Traeger S."/>
            <person name="Wang M."/>
            <person name="Zifcakova L."/>
            <person name="Wipf D."/>
            <person name="Zambonelli A."/>
            <person name="Paolocci F."/>
            <person name="Nowrousian M."/>
            <person name="Ottonello S."/>
            <person name="Baldrian P."/>
            <person name="Spatafora J.W."/>
            <person name="Henrissat B."/>
            <person name="Nagy L.G."/>
            <person name="Aury J.M."/>
            <person name="Wincker P."/>
            <person name="Grigoriev I.V."/>
            <person name="Bonfante P."/>
            <person name="Martin F.M."/>
        </authorList>
    </citation>
    <scope>NUCLEOTIDE SEQUENCE [LARGE SCALE GENOMIC DNA]</scope>
    <source>
        <strain evidence="2 3">ATCC MYA-4762</strain>
    </source>
</reference>
<feature type="non-terminal residue" evidence="2">
    <location>
        <position position="1"/>
    </location>
</feature>
<keyword evidence="1" id="KW-0812">Transmembrane</keyword>
<dbReference type="Pfam" id="PF13668">
    <property type="entry name" value="Ferritin_2"/>
    <property type="match status" value="1"/>
</dbReference>
<dbReference type="AlphaFoldDB" id="A0A3N4LYI0"/>
<evidence type="ECO:0000313" key="2">
    <source>
        <dbReference type="EMBL" id="RPB27860.1"/>
    </source>
</evidence>
<dbReference type="InParanoid" id="A0A3N4LYI0"/>
<dbReference type="STRING" id="1051890.A0A3N4LYI0"/>
<evidence type="ECO:0000313" key="3">
    <source>
        <dbReference type="Proteomes" id="UP000267821"/>
    </source>
</evidence>
<evidence type="ECO:0000256" key="1">
    <source>
        <dbReference type="SAM" id="Phobius"/>
    </source>
</evidence>
<proteinExistence type="predicted"/>
<dbReference type="OrthoDB" id="1001765at2759"/>
<keyword evidence="1" id="KW-1133">Transmembrane helix</keyword>
<organism evidence="2 3">
    <name type="scientific">Terfezia boudieri ATCC MYA-4762</name>
    <dbReference type="NCBI Taxonomy" id="1051890"/>
    <lineage>
        <taxon>Eukaryota</taxon>
        <taxon>Fungi</taxon>
        <taxon>Dikarya</taxon>
        <taxon>Ascomycota</taxon>
        <taxon>Pezizomycotina</taxon>
        <taxon>Pezizomycetes</taxon>
        <taxon>Pezizales</taxon>
        <taxon>Pezizaceae</taxon>
        <taxon>Terfezia</taxon>
    </lineage>
</organism>
<protein>
    <submittedName>
        <fullName evidence="2">Uncharacterized protein</fullName>
    </submittedName>
</protein>
<accession>A0A3N4LYI0</accession>
<sequence>CTDNFNIPDAAIMVATAKVLEAVGVSAYLGAAALAKISTILSAAASIVTVESRHQTFIRRNILLKL</sequence>